<proteinExistence type="predicted"/>
<protein>
    <submittedName>
        <fullName evidence="2">Uncharacterized protein</fullName>
    </submittedName>
</protein>
<dbReference type="AlphaFoldDB" id="A0AAE1JDB9"/>
<dbReference type="PANTHER" id="PTHR33825">
    <property type="entry name" value="CHITINASE-LIKE PROTEIN"/>
    <property type="match status" value="1"/>
</dbReference>
<dbReference type="PANTHER" id="PTHR33825:SF4">
    <property type="entry name" value="OS05G0137600 PROTEIN"/>
    <property type="match status" value="1"/>
</dbReference>
<evidence type="ECO:0000256" key="1">
    <source>
        <dbReference type="SAM" id="Phobius"/>
    </source>
</evidence>
<feature type="transmembrane region" description="Helical" evidence="1">
    <location>
        <begin position="96"/>
        <end position="121"/>
    </location>
</feature>
<sequence length="191" mass="20293">MLGLAEPQSVLLWDSSPIPLKPPATMAASFAPVVIPRRRSMTSASATSLEVTSKLETSKSISPPSSSESFVSATPPIRGVKNLGFRPTPELGLLSLFFPLSMAFGAFFSVALVSVPTIIAFGRLGASMKKLSKVASEEVPGTLSSLKLSSMELNDLTQKLRNLSDMISGIRPVKDRDTKDARSLGNEDPVS</sequence>
<evidence type="ECO:0000313" key="3">
    <source>
        <dbReference type="Proteomes" id="UP001293593"/>
    </source>
</evidence>
<keyword evidence="3" id="KW-1185">Reference proteome</keyword>
<comment type="caution">
    <text evidence="2">The sequence shown here is derived from an EMBL/GenBank/DDBJ whole genome shotgun (WGS) entry which is preliminary data.</text>
</comment>
<organism evidence="2 3">
    <name type="scientific">Acacia crassicarpa</name>
    <name type="common">northern wattle</name>
    <dbReference type="NCBI Taxonomy" id="499986"/>
    <lineage>
        <taxon>Eukaryota</taxon>
        <taxon>Viridiplantae</taxon>
        <taxon>Streptophyta</taxon>
        <taxon>Embryophyta</taxon>
        <taxon>Tracheophyta</taxon>
        <taxon>Spermatophyta</taxon>
        <taxon>Magnoliopsida</taxon>
        <taxon>eudicotyledons</taxon>
        <taxon>Gunneridae</taxon>
        <taxon>Pentapetalae</taxon>
        <taxon>rosids</taxon>
        <taxon>fabids</taxon>
        <taxon>Fabales</taxon>
        <taxon>Fabaceae</taxon>
        <taxon>Caesalpinioideae</taxon>
        <taxon>mimosoid clade</taxon>
        <taxon>Acacieae</taxon>
        <taxon>Acacia</taxon>
    </lineage>
</organism>
<dbReference type="Proteomes" id="UP001293593">
    <property type="component" value="Unassembled WGS sequence"/>
</dbReference>
<keyword evidence="1" id="KW-1133">Transmembrane helix</keyword>
<accession>A0AAE1JDB9</accession>
<gene>
    <name evidence="2" type="ORF">QN277_026999</name>
</gene>
<evidence type="ECO:0000313" key="2">
    <source>
        <dbReference type="EMBL" id="KAK4266024.1"/>
    </source>
</evidence>
<dbReference type="EMBL" id="JAWXYG010000008">
    <property type="protein sequence ID" value="KAK4266024.1"/>
    <property type="molecule type" value="Genomic_DNA"/>
</dbReference>
<keyword evidence="1" id="KW-0472">Membrane</keyword>
<name>A0AAE1JDB9_9FABA</name>
<reference evidence="2" key="1">
    <citation type="submission" date="2023-10" db="EMBL/GenBank/DDBJ databases">
        <title>Chromosome-level genome of the transformable northern wattle, Acacia crassicarpa.</title>
        <authorList>
            <person name="Massaro I."/>
            <person name="Sinha N.R."/>
            <person name="Poethig S."/>
            <person name="Leichty A.R."/>
        </authorList>
    </citation>
    <scope>NUCLEOTIDE SEQUENCE</scope>
    <source>
        <strain evidence="2">Acra3RX</strain>
        <tissue evidence="2">Leaf</tissue>
    </source>
</reference>
<keyword evidence="1" id="KW-0812">Transmembrane</keyword>